<sequence>MKALEVEMRFLEDFTDQLDTIEEESQESTPQLEHSRQQVMDFSRRLNESFNSKSDELSNIFVMDDLSDQINDIKGSFHEINEELSVVKLNPKSIVEKVFNLKSQMHNLQTKLENCTAKISETENENHELMSKLKQLEEFEDKSQNPKCLII</sequence>
<name>A0A1R2CC30_9CILI</name>
<protein>
    <submittedName>
        <fullName evidence="2">Uncharacterized protein</fullName>
    </submittedName>
</protein>
<dbReference type="Proteomes" id="UP000187209">
    <property type="component" value="Unassembled WGS sequence"/>
</dbReference>
<accession>A0A1R2CC30</accession>
<dbReference type="EMBL" id="MPUH01000201">
    <property type="protein sequence ID" value="OMJ86568.1"/>
    <property type="molecule type" value="Genomic_DNA"/>
</dbReference>
<evidence type="ECO:0000256" key="1">
    <source>
        <dbReference type="SAM" id="Coils"/>
    </source>
</evidence>
<dbReference type="AlphaFoldDB" id="A0A1R2CC30"/>
<keyword evidence="3" id="KW-1185">Reference proteome</keyword>
<proteinExistence type="predicted"/>
<reference evidence="2 3" key="1">
    <citation type="submission" date="2016-11" db="EMBL/GenBank/DDBJ databases">
        <title>The macronuclear genome of Stentor coeruleus: a giant cell with tiny introns.</title>
        <authorList>
            <person name="Slabodnick M."/>
            <person name="Ruby J.G."/>
            <person name="Reiff S.B."/>
            <person name="Swart E.C."/>
            <person name="Gosai S."/>
            <person name="Prabakaran S."/>
            <person name="Witkowska E."/>
            <person name="Larue G.E."/>
            <person name="Fisher S."/>
            <person name="Freeman R.M."/>
            <person name="Gunawardena J."/>
            <person name="Chu W."/>
            <person name="Stover N.A."/>
            <person name="Gregory B.D."/>
            <person name="Nowacki M."/>
            <person name="Derisi J."/>
            <person name="Roy S.W."/>
            <person name="Marshall W.F."/>
            <person name="Sood P."/>
        </authorList>
    </citation>
    <scope>NUCLEOTIDE SEQUENCE [LARGE SCALE GENOMIC DNA]</scope>
    <source>
        <strain evidence="2">WM001</strain>
    </source>
</reference>
<evidence type="ECO:0000313" key="3">
    <source>
        <dbReference type="Proteomes" id="UP000187209"/>
    </source>
</evidence>
<feature type="coiled-coil region" evidence="1">
    <location>
        <begin position="63"/>
        <end position="142"/>
    </location>
</feature>
<comment type="caution">
    <text evidence="2">The sequence shown here is derived from an EMBL/GenBank/DDBJ whole genome shotgun (WGS) entry which is preliminary data.</text>
</comment>
<evidence type="ECO:0000313" key="2">
    <source>
        <dbReference type="EMBL" id="OMJ86568.1"/>
    </source>
</evidence>
<keyword evidence="1" id="KW-0175">Coiled coil</keyword>
<organism evidence="2 3">
    <name type="scientific">Stentor coeruleus</name>
    <dbReference type="NCBI Taxonomy" id="5963"/>
    <lineage>
        <taxon>Eukaryota</taxon>
        <taxon>Sar</taxon>
        <taxon>Alveolata</taxon>
        <taxon>Ciliophora</taxon>
        <taxon>Postciliodesmatophora</taxon>
        <taxon>Heterotrichea</taxon>
        <taxon>Heterotrichida</taxon>
        <taxon>Stentoridae</taxon>
        <taxon>Stentor</taxon>
    </lineage>
</organism>
<gene>
    <name evidence="2" type="ORF">SteCoe_11851</name>
</gene>